<evidence type="ECO:0000313" key="3">
    <source>
        <dbReference type="Proteomes" id="UP000290253"/>
    </source>
</evidence>
<name>A0A4Q1SIT9_9BACT</name>
<dbReference type="OrthoDB" id="123516at2"/>
<dbReference type="SUPFAM" id="SSF51126">
    <property type="entry name" value="Pectin lyase-like"/>
    <property type="match status" value="1"/>
</dbReference>
<dbReference type="Proteomes" id="UP000290253">
    <property type="component" value="Unassembled WGS sequence"/>
</dbReference>
<dbReference type="Gene3D" id="2.160.20.10">
    <property type="entry name" value="Single-stranded right-handed beta-helix, Pectin lyase-like"/>
    <property type="match status" value="1"/>
</dbReference>
<dbReference type="InterPro" id="IPR024535">
    <property type="entry name" value="RHGA/B-epi-like_pectate_lyase"/>
</dbReference>
<keyword evidence="3" id="KW-1185">Reference proteome</keyword>
<evidence type="ECO:0000313" key="2">
    <source>
        <dbReference type="EMBL" id="RXS97534.1"/>
    </source>
</evidence>
<protein>
    <recommendedName>
        <fullName evidence="1">Rhamnogalacturonase A/B/Epimerase-like pectate lyase domain-containing protein</fullName>
    </recommendedName>
</protein>
<reference evidence="2 3" key="1">
    <citation type="journal article" date="2016" name="Int. J. Syst. Evol. Microbiol.">
        <title>Acidipila dinghuensis sp. nov., an acidobacterium isolated from forest soil.</title>
        <authorList>
            <person name="Jiang Y.W."/>
            <person name="Wang J."/>
            <person name="Chen M.H."/>
            <person name="Lv Y.Y."/>
            <person name="Qiu L.H."/>
        </authorList>
    </citation>
    <scope>NUCLEOTIDE SEQUENCE [LARGE SCALE GENOMIC DNA]</scope>
    <source>
        <strain evidence="2 3">DHOF10</strain>
    </source>
</reference>
<dbReference type="InterPro" id="IPR011050">
    <property type="entry name" value="Pectin_lyase_fold/virulence"/>
</dbReference>
<proteinExistence type="predicted"/>
<comment type="caution">
    <text evidence="2">The sequence shown here is derived from an EMBL/GenBank/DDBJ whole genome shotgun (WGS) entry which is preliminary data.</text>
</comment>
<feature type="domain" description="Rhamnogalacturonase A/B/Epimerase-like pectate lyase" evidence="1">
    <location>
        <begin position="108"/>
        <end position="183"/>
    </location>
</feature>
<dbReference type="InterPro" id="IPR012334">
    <property type="entry name" value="Pectin_lyas_fold"/>
</dbReference>
<sequence>MPVFHRPEAGNRRRWKRHLFSCLCSPRTASTLGMRSHPMPFRRLAILVFLCFSASLASLSAQTAPVQVQARMAQAQIQPQAVPEAPVSKFPRVDVLYRDFSSSCPNAADPTGTQDSTCALQAAIDYADSQTIGGQVASLYFPAGSYRISKSLRLPCDLQVLTDGPTASAITLAPGVRTNAITVYPPAHSISDEFLCAGGIDGLMIAGSGHENTGTLLELINASGYRLNDVKLYNGGGRGLALLGSSERIESHNLQIDAVRWPIVMTVNANEDHFYKTNIDGPGVTADGYCFNVNCVDGRFPAANAGSPTPIRPDPHGAVWMEGVNVGFYGGSIKSLEYQPAFHIVVAQSNTIANFYFENFPDHDRPNINSSVIVGGVYPSTKLTSPLNGNSASVEDTSWFPDYASDPADVQKYLANACYEQDWIMPADFAWGDSSPSSAVPGVARDQYEKVCMAGMAGDGHMYLTQRHISSGAFASTAPAGINWPAGSIVHMINSTLAYGSGVTLLSNHFGALLPGGSGYAAQCNDNGPNTCGNIIAGVIPDGYFFSASSRAAAPAGTPPASLTLIANSLWPGNQESLGTGYIKVHSRAYITILGAPPAIPLHLQTDSVLHGAETSSDVLPVVHAVQYANGTSAQVVLSRPDAGSWIDTYHGFYEQAVSTNDPSMGSNPGIGSANGHQFANSSCWFDTGTTQSPHAAHRFCLTGSPGPSAGWEFDTWNGKTWVSTFSVTDENGQGRIRLNGSLVLGASNAKISGVSGDASTLATVKGPLTPGHLVMVDANGNLRDGGLPQQGSSNIDTLPSGFGGGGGQAFASTAPAHPVTACSFDRDGLTAPLENQPVCIVPHTGTYEITLNGRASTMGSSGNLNAVRVSVATSPGAGVQSCATDAAVRLTTGSMQQFAGPCTLHIEAGQPVTVSTETSGIAGNAAYGVSVLMKQVQ</sequence>
<dbReference type="EMBL" id="SDMK01000001">
    <property type="protein sequence ID" value="RXS97534.1"/>
    <property type="molecule type" value="Genomic_DNA"/>
</dbReference>
<accession>A0A4Q1SIT9</accession>
<evidence type="ECO:0000259" key="1">
    <source>
        <dbReference type="Pfam" id="PF12708"/>
    </source>
</evidence>
<dbReference type="AlphaFoldDB" id="A0A4Q1SIT9"/>
<organism evidence="2 3">
    <name type="scientific">Silvibacterium dinghuense</name>
    <dbReference type="NCBI Taxonomy" id="1560006"/>
    <lineage>
        <taxon>Bacteria</taxon>
        <taxon>Pseudomonadati</taxon>
        <taxon>Acidobacteriota</taxon>
        <taxon>Terriglobia</taxon>
        <taxon>Terriglobales</taxon>
        <taxon>Acidobacteriaceae</taxon>
        <taxon>Silvibacterium</taxon>
    </lineage>
</organism>
<gene>
    <name evidence="2" type="ORF">ESZ00_06500</name>
</gene>
<dbReference type="Pfam" id="PF12708">
    <property type="entry name" value="Pect-lyase_RHGA_epim"/>
    <property type="match status" value="1"/>
</dbReference>